<accession>A0A1Q8QXP3</accession>
<protein>
    <submittedName>
        <fullName evidence="1">Uncharacterized protein</fullName>
    </submittedName>
</protein>
<sequence length="228" mass="24423">MINRNECPPPLPATPFSFSILVSSPIRRDLRFSPVSAMIFPLASTELQYASMIVVGLDVLMAFLLKRSLVHPPNLSRPNPDLYPVTLTFPQLTQLIHSAINGQQMQPLQPVQPVQPVPGQGFGPVGLDEPLFPDNLSVALIVSAPFAPFDGSPDTSFNVPLFEIPGAPGNLIIALGLMIAQFLIERTGIGTPNGTNNSNTNNSASSSKINQVRFLNGGINYANANPSL</sequence>
<dbReference type="RefSeq" id="WP_235838756.1">
    <property type="nucleotide sequence ID" value="NZ_MLBF01000011.1"/>
</dbReference>
<proteinExistence type="predicted"/>
<dbReference type="EMBL" id="MLBF01000011">
    <property type="protein sequence ID" value="OLN32114.1"/>
    <property type="molecule type" value="Genomic_DNA"/>
</dbReference>
<gene>
    <name evidence="1" type="ORF">DSOL_1987</name>
</gene>
<evidence type="ECO:0000313" key="2">
    <source>
        <dbReference type="Proteomes" id="UP000186102"/>
    </source>
</evidence>
<comment type="caution">
    <text evidence="1">The sequence shown here is derived from an EMBL/GenBank/DDBJ whole genome shotgun (WGS) entry which is preliminary data.</text>
</comment>
<name>A0A1Q8QXP3_9FIRM</name>
<reference evidence="1 2" key="1">
    <citation type="submission" date="2016-09" db="EMBL/GenBank/DDBJ databases">
        <title>Complete genome of Desulfosporosinus sp. OL.</title>
        <authorList>
            <person name="Mardanov A."/>
            <person name="Beletsky A."/>
            <person name="Panova A."/>
            <person name="Karnachuk O."/>
            <person name="Ravin N."/>
        </authorList>
    </citation>
    <scope>NUCLEOTIDE SEQUENCE [LARGE SCALE GENOMIC DNA]</scope>
    <source>
        <strain evidence="1 2">OL</strain>
    </source>
</reference>
<dbReference type="AlphaFoldDB" id="A0A1Q8QXP3"/>
<dbReference type="STRING" id="1888891.DSOL_1987"/>
<evidence type="ECO:0000313" key="1">
    <source>
        <dbReference type="EMBL" id="OLN32114.1"/>
    </source>
</evidence>
<organism evidence="1 2">
    <name type="scientific">Desulfosporosinus metallidurans</name>
    <dbReference type="NCBI Taxonomy" id="1888891"/>
    <lineage>
        <taxon>Bacteria</taxon>
        <taxon>Bacillati</taxon>
        <taxon>Bacillota</taxon>
        <taxon>Clostridia</taxon>
        <taxon>Eubacteriales</taxon>
        <taxon>Desulfitobacteriaceae</taxon>
        <taxon>Desulfosporosinus</taxon>
    </lineage>
</organism>
<keyword evidence="2" id="KW-1185">Reference proteome</keyword>
<dbReference type="Proteomes" id="UP000186102">
    <property type="component" value="Unassembled WGS sequence"/>
</dbReference>